<accession>A0A2R6Y236</accession>
<evidence type="ECO:0008006" key="3">
    <source>
        <dbReference type="Google" id="ProtNLM"/>
    </source>
</evidence>
<proteinExistence type="predicted"/>
<dbReference type="Proteomes" id="UP000244338">
    <property type="component" value="Unassembled WGS sequence"/>
</dbReference>
<evidence type="ECO:0000313" key="2">
    <source>
        <dbReference type="Proteomes" id="UP000244338"/>
    </source>
</evidence>
<comment type="caution">
    <text evidence="1">The sequence shown here is derived from an EMBL/GenBank/DDBJ whole genome shotgun (WGS) entry which is preliminary data.</text>
</comment>
<gene>
    <name evidence="1" type="ORF">BSOLF_2706</name>
</gene>
<dbReference type="InterPro" id="IPR032836">
    <property type="entry name" value="DsrE2-like"/>
</dbReference>
<dbReference type="SUPFAM" id="SSF75169">
    <property type="entry name" value="DsrEFH-like"/>
    <property type="match status" value="1"/>
</dbReference>
<dbReference type="PANTHER" id="PTHR34655:SF1">
    <property type="match status" value="1"/>
</dbReference>
<dbReference type="PANTHER" id="PTHR34655">
    <property type="entry name" value="CONSERVED WITHIN P. AEROPHILUM"/>
    <property type="match status" value="1"/>
</dbReference>
<organism evidence="1 2">
    <name type="scientific">Candidatus Carbonibacillus altaicus</name>
    <dbReference type="NCBI Taxonomy" id="2163959"/>
    <lineage>
        <taxon>Bacteria</taxon>
        <taxon>Bacillati</taxon>
        <taxon>Bacillota</taxon>
        <taxon>Bacilli</taxon>
        <taxon>Bacillales</taxon>
        <taxon>Candidatus Carbonibacillus</taxon>
    </lineage>
</organism>
<evidence type="ECO:0000313" key="1">
    <source>
        <dbReference type="EMBL" id="PTQ56738.1"/>
    </source>
</evidence>
<dbReference type="Pfam" id="PF13686">
    <property type="entry name" value="DrsE_2"/>
    <property type="match status" value="1"/>
</dbReference>
<dbReference type="EMBL" id="PEBX01000020">
    <property type="protein sequence ID" value="PTQ56738.1"/>
    <property type="molecule type" value="Genomic_DNA"/>
</dbReference>
<dbReference type="InterPro" id="IPR027396">
    <property type="entry name" value="DsrEFH-like"/>
</dbReference>
<name>A0A2R6Y236_9BACL</name>
<protein>
    <recommendedName>
        <fullName evidence="3">Peroxiredoxin family protein</fullName>
    </recommendedName>
</protein>
<sequence length="131" mass="14162">MENAPKLSIILASEELEKVHAASLMGSVAAMSGMHVSLFVTMNALVPFLKKTVEDRSFKTGEVGKALLEKAERFDTLLTNGKELGHLKVYACALAMDVMGWTVDDLLPVFDDVIGVTAFFNLAQGGQILTM</sequence>
<reference evidence="2" key="1">
    <citation type="journal article" date="2018" name="Sci. Rep.">
        <title>Lignite coal burning seam in the remote Altai Mountains harbors a hydrogen-driven thermophilic microbial community.</title>
        <authorList>
            <person name="Kadnikov V.V."/>
            <person name="Mardanov A.V."/>
            <person name="Ivasenko D.A."/>
            <person name="Antsiferov D.V."/>
            <person name="Beletsky A.V."/>
            <person name="Karnachuk O.V."/>
            <person name="Ravin N.V."/>
        </authorList>
    </citation>
    <scope>NUCLEOTIDE SEQUENCE [LARGE SCALE GENOMIC DNA]</scope>
</reference>
<dbReference type="AlphaFoldDB" id="A0A2R6Y236"/>
<dbReference type="Gene3D" id="3.40.1260.10">
    <property type="entry name" value="DsrEFH-like"/>
    <property type="match status" value="1"/>
</dbReference>